<evidence type="ECO:0000259" key="2">
    <source>
        <dbReference type="PROSITE" id="PS50181"/>
    </source>
</evidence>
<dbReference type="InterPro" id="IPR001810">
    <property type="entry name" value="F-box_dom"/>
</dbReference>
<evidence type="ECO:0000256" key="1">
    <source>
        <dbReference type="SAM" id="MobiDB-lite"/>
    </source>
</evidence>
<dbReference type="PROSITE" id="PS50181">
    <property type="entry name" value="FBOX"/>
    <property type="match status" value="1"/>
</dbReference>
<evidence type="ECO:0000313" key="3">
    <source>
        <dbReference type="EMBL" id="KJA17989.1"/>
    </source>
</evidence>
<organism evidence="3 4">
    <name type="scientific">Hypholoma sublateritium (strain FD-334 SS-4)</name>
    <dbReference type="NCBI Taxonomy" id="945553"/>
    <lineage>
        <taxon>Eukaryota</taxon>
        <taxon>Fungi</taxon>
        <taxon>Dikarya</taxon>
        <taxon>Basidiomycota</taxon>
        <taxon>Agaricomycotina</taxon>
        <taxon>Agaricomycetes</taxon>
        <taxon>Agaricomycetidae</taxon>
        <taxon>Agaricales</taxon>
        <taxon>Agaricineae</taxon>
        <taxon>Strophariaceae</taxon>
        <taxon>Hypholoma</taxon>
    </lineage>
</organism>
<feature type="region of interest" description="Disordered" evidence="1">
    <location>
        <begin position="1"/>
        <end position="23"/>
    </location>
</feature>
<gene>
    <name evidence="3" type="ORF">HYPSUDRAFT_218483</name>
</gene>
<dbReference type="InterPro" id="IPR036047">
    <property type="entry name" value="F-box-like_dom_sf"/>
</dbReference>
<dbReference type="OMA" id="PRTIDIC"/>
<name>A0A0D2NG78_HYPSF</name>
<sequence length="675" mass="77041">MDTTHIDEGSTYERESTQSNGAVDALRSLPKKAKLSAKSDHRLGSTLKLKQNLNLLPTMPLDIVFEILGYLAPRDLLAMSKTNQLFRCTLLSSQARSVWITSRKRAGGPACPSDFTELRWASLIFGRNCQSCYNPNIRKIDFHMRRRVCAYCKKRNLVAKTRLRLHFPGADTSVLELLPSTHKNGTPWTSGTRASCHYYWKDDVDDMLQRLSFLKANIINGHPDAKDSLEAFKAERIADVERIQADVTRLEMWEVDTHRQHMQDIRLAVNKRKQKIIDKMIELGYSESDLNIVKNHPECHKRTELTDRMWQQIRPRLENLAEPVKQARLRWQYEKLRIDRRNIVHRLYNEYKESLLPRQWKYLPRTIDICRFDCFAALVDTDSDVAHMTTDAYADCINRLPELLSARLEAMQVAFGGKMLAGMSESTTSSGQADSAETILLLNSVAAAFECRASCRTNAGIRSPRIIFGFDEIASHHCNDEQEGLQLMSANVQPVDLGANFEFNTTASSHARLLAQCAGLDKHASVAELDAAGLRFMCAQCEELRFEDNSLYIVGFGWREAVCHVMTAHGFLRSIPWYILSPADTAKVIEKEREDQKWLHLDRSWVCGHCATHLHHQACKQSAVDHVITIHEINDPQDPHDYFYFERFRSSTNSGFTVLSAQEWASAQAQSRILP</sequence>
<dbReference type="STRING" id="945553.A0A0D2NG78"/>
<reference evidence="4" key="1">
    <citation type="submission" date="2014-04" db="EMBL/GenBank/DDBJ databases">
        <title>Evolutionary Origins and Diversification of the Mycorrhizal Mutualists.</title>
        <authorList>
            <consortium name="DOE Joint Genome Institute"/>
            <consortium name="Mycorrhizal Genomics Consortium"/>
            <person name="Kohler A."/>
            <person name="Kuo A."/>
            <person name="Nagy L.G."/>
            <person name="Floudas D."/>
            <person name="Copeland A."/>
            <person name="Barry K.W."/>
            <person name="Cichocki N."/>
            <person name="Veneault-Fourrey C."/>
            <person name="LaButti K."/>
            <person name="Lindquist E.A."/>
            <person name="Lipzen A."/>
            <person name="Lundell T."/>
            <person name="Morin E."/>
            <person name="Murat C."/>
            <person name="Riley R."/>
            <person name="Ohm R."/>
            <person name="Sun H."/>
            <person name="Tunlid A."/>
            <person name="Henrissat B."/>
            <person name="Grigoriev I.V."/>
            <person name="Hibbett D.S."/>
            <person name="Martin F."/>
        </authorList>
    </citation>
    <scope>NUCLEOTIDE SEQUENCE [LARGE SCALE GENOMIC DNA]</scope>
    <source>
        <strain evidence="4">FD-334 SS-4</strain>
    </source>
</reference>
<dbReference type="Proteomes" id="UP000054270">
    <property type="component" value="Unassembled WGS sequence"/>
</dbReference>
<dbReference type="Pfam" id="PF00646">
    <property type="entry name" value="F-box"/>
    <property type="match status" value="1"/>
</dbReference>
<keyword evidence="4" id="KW-1185">Reference proteome</keyword>
<feature type="compositionally biased region" description="Basic and acidic residues" evidence="1">
    <location>
        <begin position="1"/>
        <end position="16"/>
    </location>
</feature>
<dbReference type="EMBL" id="KN817595">
    <property type="protein sequence ID" value="KJA17989.1"/>
    <property type="molecule type" value="Genomic_DNA"/>
</dbReference>
<dbReference type="SUPFAM" id="SSF81383">
    <property type="entry name" value="F-box domain"/>
    <property type="match status" value="1"/>
</dbReference>
<protein>
    <recommendedName>
        <fullName evidence="2">F-box domain-containing protein</fullName>
    </recommendedName>
</protein>
<dbReference type="OrthoDB" id="2322499at2759"/>
<dbReference type="SMART" id="SM00256">
    <property type="entry name" value="FBOX"/>
    <property type="match status" value="1"/>
</dbReference>
<evidence type="ECO:0000313" key="4">
    <source>
        <dbReference type="Proteomes" id="UP000054270"/>
    </source>
</evidence>
<accession>A0A0D2NG78</accession>
<dbReference type="AlphaFoldDB" id="A0A0D2NG78"/>
<feature type="domain" description="F-box" evidence="2">
    <location>
        <begin position="53"/>
        <end position="102"/>
    </location>
</feature>
<dbReference type="CDD" id="cd09917">
    <property type="entry name" value="F-box_SF"/>
    <property type="match status" value="1"/>
</dbReference>
<proteinExistence type="predicted"/>